<feature type="domain" description="Peptidase S8/S53" evidence="9">
    <location>
        <begin position="164"/>
        <end position="454"/>
    </location>
</feature>
<protein>
    <submittedName>
        <fullName evidence="10">S8 family serine peptidase</fullName>
    </submittedName>
</protein>
<reference evidence="11" key="1">
    <citation type="journal article" date="2019" name="Int. J. Syst. Evol. Microbiol.">
        <title>The Global Catalogue of Microorganisms (GCM) 10K type strain sequencing project: providing services to taxonomists for standard genome sequencing and annotation.</title>
        <authorList>
            <consortium name="The Broad Institute Genomics Platform"/>
            <consortium name="The Broad Institute Genome Sequencing Center for Infectious Disease"/>
            <person name="Wu L."/>
            <person name="Ma J."/>
        </authorList>
    </citation>
    <scope>NUCLEOTIDE SEQUENCE [LARGE SCALE GENOMIC DNA]</scope>
    <source>
        <strain evidence="11">CCUG 38813</strain>
    </source>
</reference>
<dbReference type="PROSITE" id="PS51892">
    <property type="entry name" value="SUBTILASE"/>
    <property type="match status" value="1"/>
</dbReference>
<dbReference type="PANTHER" id="PTHR43806">
    <property type="entry name" value="PEPTIDASE S8"/>
    <property type="match status" value="1"/>
</dbReference>
<dbReference type="Gene3D" id="2.60.120.380">
    <property type="match status" value="1"/>
</dbReference>
<dbReference type="EMBL" id="JBHSMS010000023">
    <property type="protein sequence ID" value="MFC5510634.1"/>
    <property type="molecule type" value="Genomic_DNA"/>
</dbReference>
<feature type="signal peptide" evidence="8">
    <location>
        <begin position="1"/>
        <end position="20"/>
    </location>
</feature>
<evidence type="ECO:0000256" key="7">
    <source>
        <dbReference type="SAM" id="MobiDB-lite"/>
    </source>
</evidence>
<organism evidence="10 11">
    <name type="scientific">Massilia jejuensis</name>
    <dbReference type="NCBI Taxonomy" id="648894"/>
    <lineage>
        <taxon>Bacteria</taxon>
        <taxon>Pseudomonadati</taxon>
        <taxon>Pseudomonadota</taxon>
        <taxon>Betaproteobacteria</taxon>
        <taxon>Burkholderiales</taxon>
        <taxon>Oxalobacteraceae</taxon>
        <taxon>Telluria group</taxon>
        <taxon>Massilia</taxon>
    </lineage>
</organism>
<dbReference type="PROSITE" id="PS00138">
    <property type="entry name" value="SUBTILASE_SER"/>
    <property type="match status" value="1"/>
</dbReference>
<dbReference type="Gene3D" id="3.40.50.200">
    <property type="entry name" value="Peptidase S8/S53 domain"/>
    <property type="match status" value="1"/>
</dbReference>
<dbReference type="Proteomes" id="UP001596031">
    <property type="component" value="Unassembled WGS sequence"/>
</dbReference>
<name>A0ABW0PFD8_9BURK</name>
<dbReference type="InterPro" id="IPR050131">
    <property type="entry name" value="Peptidase_S8_subtilisin-like"/>
</dbReference>
<evidence type="ECO:0000259" key="9">
    <source>
        <dbReference type="Pfam" id="PF00082"/>
    </source>
</evidence>
<evidence type="ECO:0000256" key="1">
    <source>
        <dbReference type="ARBA" id="ARBA00011073"/>
    </source>
</evidence>
<evidence type="ECO:0000256" key="6">
    <source>
        <dbReference type="RuleBase" id="RU003355"/>
    </source>
</evidence>
<evidence type="ECO:0000313" key="11">
    <source>
        <dbReference type="Proteomes" id="UP001596031"/>
    </source>
</evidence>
<dbReference type="InterPro" id="IPR023828">
    <property type="entry name" value="Peptidase_S8_Ser-AS"/>
</dbReference>
<feature type="active site" description="Charge relay system" evidence="5">
    <location>
        <position position="232"/>
    </location>
</feature>
<dbReference type="PRINTS" id="PR00723">
    <property type="entry name" value="SUBTILISIN"/>
</dbReference>
<evidence type="ECO:0000256" key="4">
    <source>
        <dbReference type="ARBA" id="ARBA00022825"/>
    </source>
</evidence>
<dbReference type="InterPro" id="IPR036852">
    <property type="entry name" value="Peptidase_S8/S53_dom_sf"/>
</dbReference>
<keyword evidence="2 5" id="KW-0645">Protease</keyword>
<dbReference type="Pfam" id="PF00082">
    <property type="entry name" value="Peptidase_S8"/>
    <property type="match status" value="1"/>
</dbReference>
<gene>
    <name evidence="10" type="ORF">ACFPOU_05805</name>
</gene>
<keyword evidence="4 5" id="KW-0720">Serine protease</keyword>
<accession>A0ABW0PFD8</accession>
<dbReference type="RefSeq" id="WP_379718117.1">
    <property type="nucleotide sequence ID" value="NZ_JBHSMS010000023.1"/>
</dbReference>
<evidence type="ECO:0000313" key="10">
    <source>
        <dbReference type="EMBL" id="MFC5510634.1"/>
    </source>
</evidence>
<dbReference type="PANTHER" id="PTHR43806:SF11">
    <property type="entry name" value="CEREVISIN-RELATED"/>
    <property type="match status" value="1"/>
</dbReference>
<feature type="active site" description="Charge relay system" evidence="5">
    <location>
        <position position="172"/>
    </location>
</feature>
<dbReference type="InterPro" id="IPR023827">
    <property type="entry name" value="Peptidase_S8_Asp-AS"/>
</dbReference>
<dbReference type="InterPro" id="IPR000209">
    <property type="entry name" value="Peptidase_S8/S53_dom"/>
</dbReference>
<keyword evidence="3 5" id="KW-0378">Hydrolase</keyword>
<dbReference type="PROSITE" id="PS00136">
    <property type="entry name" value="SUBTILASE_ASP"/>
    <property type="match status" value="1"/>
</dbReference>
<dbReference type="InterPro" id="IPR015500">
    <property type="entry name" value="Peptidase_S8_subtilisin-rel"/>
</dbReference>
<evidence type="ECO:0000256" key="8">
    <source>
        <dbReference type="SAM" id="SignalP"/>
    </source>
</evidence>
<sequence length="593" mass="59620">MLKVAVAVSIATGSLAGANAAGIAPDAQATATSQFILNTDRLIVKYKDASVGAAKARVATAMTAARQAIADRAGQEFGLRLQALRTTATGAHVFKIDRKASVKDVEALAREMMARDASIEYAEPDRIMTKKATPTDPMYAQQWHYFEATGGLRLPAAWDTTTGVGVRVAVIDTGIRAHADLSGQILAGYDFISDAAIANDGGGRDSDASDPGDWTAANECAAGDPASNSSWHGTHVAGTVAAATNNGVGVSGVAYGAKIVPVRVLGKCGGYTSDIADAIIWSSGGAVAGVPNIAARAQVINMSLGGGGACGTTTQNAINSARSRGTVVIVAAGNENVNASNSNPANCAGVVTVAATNRNGARAPYSNYGAVVDVAAPGGDANGYILSTLNAGTQAPAADNYAGYQGTSMATPHVAGVAALMLARNSALTPDEIESKLKSTARAFPGTCTSCGTGIVDATAAAAAATTAPAGPTISETESNNTISTANAISTTGTTVNGTMSASTDSDYFVVQLPAGKTLSASMTPGLSTSDYDVYIYNSAGTLLAAAEGGAGVTDTATVTNTTTSTAARYVRVKYYSGGTGSTNGKYTLKLTW</sequence>
<keyword evidence="11" id="KW-1185">Reference proteome</keyword>
<comment type="caution">
    <text evidence="10">The sequence shown here is derived from an EMBL/GenBank/DDBJ whole genome shotgun (WGS) entry which is preliminary data.</text>
</comment>
<feature type="region of interest" description="Disordered" evidence="7">
    <location>
        <begin position="201"/>
        <end position="228"/>
    </location>
</feature>
<keyword evidence="8" id="KW-0732">Signal</keyword>
<proteinExistence type="inferred from homology"/>
<evidence type="ECO:0000256" key="2">
    <source>
        <dbReference type="ARBA" id="ARBA00022670"/>
    </source>
</evidence>
<dbReference type="SUPFAM" id="SSF52743">
    <property type="entry name" value="Subtilisin-like"/>
    <property type="match status" value="1"/>
</dbReference>
<comment type="similarity">
    <text evidence="1 5 6">Belongs to the peptidase S8 family.</text>
</comment>
<evidence type="ECO:0000256" key="5">
    <source>
        <dbReference type="PROSITE-ProRule" id="PRU01240"/>
    </source>
</evidence>
<feature type="active site" description="Charge relay system" evidence="5">
    <location>
        <position position="408"/>
    </location>
</feature>
<dbReference type="InterPro" id="IPR022398">
    <property type="entry name" value="Peptidase_S8_His-AS"/>
</dbReference>
<feature type="chain" id="PRO_5046203168" evidence="8">
    <location>
        <begin position="21"/>
        <end position="593"/>
    </location>
</feature>
<dbReference type="SUPFAM" id="SSF89260">
    <property type="entry name" value="Collagen-binding domain"/>
    <property type="match status" value="1"/>
</dbReference>
<evidence type="ECO:0000256" key="3">
    <source>
        <dbReference type="ARBA" id="ARBA00022801"/>
    </source>
</evidence>
<dbReference type="InterPro" id="IPR034176">
    <property type="entry name" value="Peptidases_S8_13"/>
</dbReference>
<dbReference type="PROSITE" id="PS00137">
    <property type="entry name" value="SUBTILASE_HIS"/>
    <property type="match status" value="1"/>
</dbReference>
<dbReference type="CDD" id="cd07496">
    <property type="entry name" value="Peptidases_S8_13"/>
    <property type="match status" value="1"/>
</dbReference>